<organism evidence="1 2">
    <name type="scientific">Nitzschia inconspicua</name>
    <dbReference type="NCBI Taxonomy" id="303405"/>
    <lineage>
        <taxon>Eukaryota</taxon>
        <taxon>Sar</taxon>
        <taxon>Stramenopiles</taxon>
        <taxon>Ochrophyta</taxon>
        <taxon>Bacillariophyta</taxon>
        <taxon>Bacillariophyceae</taxon>
        <taxon>Bacillariophycidae</taxon>
        <taxon>Bacillariales</taxon>
        <taxon>Bacillariaceae</taxon>
        <taxon>Nitzschia</taxon>
    </lineage>
</organism>
<protein>
    <submittedName>
        <fullName evidence="1">Plant transposon protein</fullName>
    </submittedName>
</protein>
<gene>
    <name evidence="1" type="ORF">IV203_019846</name>
</gene>
<evidence type="ECO:0000313" key="2">
    <source>
        <dbReference type="Proteomes" id="UP000693970"/>
    </source>
</evidence>
<dbReference type="Pfam" id="PF04827">
    <property type="entry name" value="Plant_tran"/>
    <property type="match status" value="1"/>
</dbReference>
<reference evidence="1" key="1">
    <citation type="journal article" date="2021" name="Sci. Rep.">
        <title>Diploid genomic architecture of Nitzschia inconspicua, an elite biomass production diatom.</title>
        <authorList>
            <person name="Oliver A."/>
            <person name="Podell S."/>
            <person name="Pinowska A."/>
            <person name="Traller J.C."/>
            <person name="Smith S.R."/>
            <person name="McClure R."/>
            <person name="Beliaev A."/>
            <person name="Bohutskyi P."/>
            <person name="Hill E.A."/>
            <person name="Rabines A."/>
            <person name="Zheng H."/>
            <person name="Allen L.Z."/>
            <person name="Kuo A."/>
            <person name="Grigoriev I.V."/>
            <person name="Allen A.E."/>
            <person name="Hazlebeck D."/>
            <person name="Allen E.E."/>
        </authorList>
    </citation>
    <scope>NUCLEOTIDE SEQUENCE</scope>
    <source>
        <strain evidence="1">Hildebrandi</strain>
    </source>
</reference>
<evidence type="ECO:0000313" key="1">
    <source>
        <dbReference type="EMBL" id="KAG7371276.1"/>
    </source>
</evidence>
<accession>A0A9K3Q5C2</accession>
<comment type="caution">
    <text evidence="1">The sequence shown here is derived from an EMBL/GenBank/DDBJ whole genome shotgun (WGS) entry which is preliminary data.</text>
</comment>
<dbReference type="EMBL" id="JAGRRH010000004">
    <property type="protein sequence ID" value="KAG7371276.1"/>
    <property type="molecule type" value="Genomic_DNA"/>
</dbReference>
<proteinExistence type="predicted"/>
<dbReference type="PANTHER" id="PTHR47150">
    <property type="entry name" value="OS12G0169200 PROTEIN"/>
    <property type="match status" value="1"/>
</dbReference>
<sequence length="458" mass="52358">MDPNILAVVVAAAGAGRLLAEELAASPNENRKRARRAGPRRNRRQFRPQEALYAIQRDYIGITGDLTTPLFGAEFKWMFRLSRTRFLLLMEDIAARNIPHFMRKTNISENQQTSLEAKLLLPLKCLAYGVPPHAFIDYFQMSRAFARVCCIEFDSAIKSIYMDEWLRLPTAEDLKAILKLHKTVHDVDGMVGSLDCSHTYWKNCPVAWQGSFQGKEKRPSIVLEAISDYHLFFWHVSYGYTGNLNDRTILSMSPLMDRLIDGSFHDLEEEAGVVPFKILQHEFKKTWITVDGIYPKYNRFVKGIKRPVTQQEKRYTQWQEAVRKDIERAFFGVLKGTWQFLDRPILLMDLKEISTRVVTCIILHNILVSDRVMGTCGVRYDPAYVVDEDEDVVVTQPQDLQTVQTANGGTAVRGASGIGYANAPPDAVALLTQADRFRDLKNTSDYERLHQALMERFA</sequence>
<dbReference type="PANTHER" id="PTHR47150:SF6">
    <property type="entry name" value="OS01G0872900 PROTEIN"/>
    <property type="match status" value="1"/>
</dbReference>
<reference evidence="1" key="2">
    <citation type="submission" date="2021-04" db="EMBL/GenBank/DDBJ databases">
        <authorList>
            <person name="Podell S."/>
        </authorList>
    </citation>
    <scope>NUCLEOTIDE SEQUENCE</scope>
    <source>
        <strain evidence="1">Hildebrandi</strain>
    </source>
</reference>
<dbReference type="Proteomes" id="UP000693970">
    <property type="component" value="Unassembled WGS sequence"/>
</dbReference>
<dbReference type="InterPro" id="IPR006912">
    <property type="entry name" value="Harbinger_derived_prot"/>
</dbReference>
<name>A0A9K3Q5C2_9STRA</name>
<keyword evidence="2" id="KW-1185">Reference proteome</keyword>
<dbReference type="OrthoDB" id="42860at2759"/>
<dbReference type="AlphaFoldDB" id="A0A9K3Q5C2"/>